<organism evidence="20">
    <name type="scientific">uncultured Eubacteriales bacterium</name>
    <dbReference type="NCBI Taxonomy" id="172733"/>
    <lineage>
        <taxon>Bacteria</taxon>
        <taxon>Bacillati</taxon>
        <taxon>Bacillota</taxon>
        <taxon>Clostridia</taxon>
        <taxon>Eubacteriales</taxon>
        <taxon>environmental samples</taxon>
    </lineage>
</organism>
<keyword evidence="13 19" id="KW-0472">Membrane</keyword>
<evidence type="ECO:0000313" key="20">
    <source>
        <dbReference type="EMBL" id="SBW11734.1"/>
    </source>
</evidence>
<gene>
    <name evidence="19 20" type="primary">cobS</name>
    <name evidence="20" type="ORF">KL86CLO1_13372</name>
</gene>
<comment type="pathway">
    <text evidence="3 19">Cofactor biosynthesis; adenosylcobalamin biosynthesis; adenosylcobalamin from cob(II)yrinate a,c-diamide: step 7/7.</text>
</comment>
<comment type="catalytic activity">
    <reaction evidence="17 19">
        <text>alpha-ribazole + adenosylcob(III)inamide-GDP = adenosylcob(III)alamin + GMP + H(+)</text>
        <dbReference type="Rhea" id="RHEA:16049"/>
        <dbReference type="ChEBI" id="CHEBI:10329"/>
        <dbReference type="ChEBI" id="CHEBI:15378"/>
        <dbReference type="ChEBI" id="CHEBI:18408"/>
        <dbReference type="ChEBI" id="CHEBI:58115"/>
        <dbReference type="ChEBI" id="CHEBI:60487"/>
        <dbReference type="EC" id="2.7.8.26"/>
    </reaction>
</comment>
<dbReference type="GO" id="GO:0051073">
    <property type="term" value="F:adenosylcobinamide-GDP ribazoletransferase activity"/>
    <property type="evidence" value="ECO:0007669"/>
    <property type="project" value="UniProtKB-UniRule"/>
</dbReference>
<dbReference type="HAMAP" id="MF_00719">
    <property type="entry name" value="CobS"/>
    <property type="match status" value="1"/>
</dbReference>
<evidence type="ECO:0000256" key="11">
    <source>
        <dbReference type="ARBA" id="ARBA00022842"/>
    </source>
</evidence>
<feature type="transmembrane region" description="Helical" evidence="19">
    <location>
        <begin position="139"/>
        <end position="159"/>
    </location>
</feature>
<evidence type="ECO:0000256" key="5">
    <source>
        <dbReference type="ARBA" id="ARBA00013200"/>
    </source>
</evidence>
<feature type="transmembrane region" description="Helical" evidence="19">
    <location>
        <begin position="233"/>
        <end position="251"/>
    </location>
</feature>
<evidence type="ECO:0000256" key="19">
    <source>
        <dbReference type="HAMAP-Rule" id="MF_00719"/>
    </source>
</evidence>
<comment type="function">
    <text evidence="14 19">Joins adenosylcobinamide-GDP and alpha-ribazole to generate adenosylcobalamin (Ado-cobalamin). Also synthesizes adenosylcobalamin 5'-phosphate from adenosylcobinamide-GDP and alpha-ribazole 5'-phosphate.</text>
</comment>
<dbReference type="GO" id="GO:0005886">
    <property type="term" value="C:plasma membrane"/>
    <property type="evidence" value="ECO:0007669"/>
    <property type="project" value="UniProtKB-SubCell"/>
</dbReference>
<protein>
    <recommendedName>
        <fullName evidence="6 19">Adenosylcobinamide-GDP ribazoletransferase</fullName>
        <ecNumber evidence="5 19">2.7.8.26</ecNumber>
    </recommendedName>
    <alternativeName>
        <fullName evidence="16 19">Cobalamin synthase</fullName>
    </alternativeName>
    <alternativeName>
        <fullName evidence="15 19">Cobalamin-5'-phosphate synthase</fullName>
    </alternativeName>
</protein>
<evidence type="ECO:0000256" key="7">
    <source>
        <dbReference type="ARBA" id="ARBA00022475"/>
    </source>
</evidence>
<evidence type="ECO:0000256" key="3">
    <source>
        <dbReference type="ARBA" id="ARBA00004663"/>
    </source>
</evidence>
<keyword evidence="7 19" id="KW-1003">Cell membrane</keyword>
<dbReference type="AlphaFoldDB" id="A0A212KJ58"/>
<evidence type="ECO:0000256" key="18">
    <source>
        <dbReference type="ARBA" id="ARBA00049504"/>
    </source>
</evidence>
<dbReference type="Pfam" id="PF02654">
    <property type="entry name" value="CobS"/>
    <property type="match status" value="1"/>
</dbReference>
<dbReference type="GO" id="GO:0009236">
    <property type="term" value="P:cobalamin biosynthetic process"/>
    <property type="evidence" value="ECO:0007669"/>
    <property type="project" value="UniProtKB-UniRule"/>
</dbReference>
<evidence type="ECO:0000256" key="4">
    <source>
        <dbReference type="ARBA" id="ARBA00010561"/>
    </source>
</evidence>
<accession>A0A212KJ58</accession>
<keyword evidence="11 19" id="KW-0460">Magnesium</keyword>
<comment type="catalytic activity">
    <reaction evidence="18 19">
        <text>alpha-ribazole 5'-phosphate + adenosylcob(III)inamide-GDP = adenosylcob(III)alamin 5'-phosphate + GMP + H(+)</text>
        <dbReference type="Rhea" id="RHEA:23560"/>
        <dbReference type="ChEBI" id="CHEBI:15378"/>
        <dbReference type="ChEBI" id="CHEBI:57918"/>
        <dbReference type="ChEBI" id="CHEBI:58115"/>
        <dbReference type="ChEBI" id="CHEBI:60487"/>
        <dbReference type="ChEBI" id="CHEBI:60493"/>
        <dbReference type="EC" id="2.7.8.26"/>
    </reaction>
</comment>
<evidence type="ECO:0000256" key="13">
    <source>
        <dbReference type="ARBA" id="ARBA00023136"/>
    </source>
</evidence>
<evidence type="ECO:0000256" key="12">
    <source>
        <dbReference type="ARBA" id="ARBA00022989"/>
    </source>
</evidence>
<keyword evidence="8 19" id="KW-0169">Cobalamin biosynthesis</keyword>
<dbReference type="UniPathway" id="UPA00148">
    <property type="reaction ID" value="UER00238"/>
</dbReference>
<name>A0A212KJ58_9FIRM</name>
<comment type="cofactor">
    <cofactor evidence="1 19">
        <name>Mg(2+)</name>
        <dbReference type="ChEBI" id="CHEBI:18420"/>
    </cofactor>
</comment>
<evidence type="ECO:0000256" key="16">
    <source>
        <dbReference type="ARBA" id="ARBA00032853"/>
    </source>
</evidence>
<sequence length="259" mass="28138">MNFLRSASLAFSMFSRIPMPRTDWNEKNMRYMMCAFPLVGVAVGLIVWLWWRLSLLLELGAFLRAAGLTLLPVAVTGAVHLDGFCDTVDALASHAPAERRREILKDPHAGAFAVVGACAYLLLYFALCVELSPTREAMALYALGFVLSRSLSGLSVVSFPASGNTGLLSMFKASAEKRISAAALLCMFLLVSVFMVILLPPVGMLLPLAALMCFAALYRTAGWEFGGMSGDLAGWFLQLSEISMLAALVLIQRVVAIWF</sequence>
<feature type="transmembrane region" description="Helical" evidence="19">
    <location>
        <begin position="109"/>
        <end position="127"/>
    </location>
</feature>
<dbReference type="PANTHER" id="PTHR34148">
    <property type="entry name" value="ADENOSYLCOBINAMIDE-GDP RIBAZOLETRANSFERASE"/>
    <property type="match status" value="1"/>
</dbReference>
<dbReference type="PANTHER" id="PTHR34148:SF1">
    <property type="entry name" value="ADENOSYLCOBINAMIDE-GDP RIBAZOLETRANSFERASE"/>
    <property type="match status" value="1"/>
</dbReference>
<evidence type="ECO:0000256" key="9">
    <source>
        <dbReference type="ARBA" id="ARBA00022679"/>
    </source>
</evidence>
<evidence type="ECO:0000256" key="10">
    <source>
        <dbReference type="ARBA" id="ARBA00022692"/>
    </source>
</evidence>
<keyword evidence="10 19" id="KW-0812">Transmembrane</keyword>
<evidence type="ECO:0000256" key="8">
    <source>
        <dbReference type="ARBA" id="ARBA00022573"/>
    </source>
</evidence>
<keyword evidence="12 19" id="KW-1133">Transmembrane helix</keyword>
<feature type="transmembrane region" description="Helical" evidence="19">
    <location>
        <begin position="31"/>
        <end position="51"/>
    </location>
</feature>
<feature type="transmembrane region" description="Helical" evidence="19">
    <location>
        <begin position="179"/>
        <end position="199"/>
    </location>
</feature>
<dbReference type="InterPro" id="IPR003805">
    <property type="entry name" value="CobS"/>
</dbReference>
<comment type="subcellular location">
    <subcellularLocation>
        <location evidence="2 19">Cell membrane</location>
        <topology evidence="2 19">Multi-pass membrane protein</topology>
    </subcellularLocation>
</comment>
<keyword evidence="9 19" id="KW-0808">Transferase</keyword>
<evidence type="ECO:0000256" key="6">
    <source>
        <dbReference type="ARBA" id="ARBA00015850"/>
    </source>
</evidence>
<proteinExistence type="inferred from homology"/>
<evidence type="ECO:0000256" key="1">
    <source>
        <dbReference type="ARBA" id="ARBA00001946"/>
    </source>
</evidence>
<reference evidence="20" key="1">
    <citation type="submission" date="2016-04" db="EMBL/GenBank/DDBJ databases">
        <authorList>
            <person name="Evans L.H."/>
            <person name="Alamgir A."/>
            <person name="Owens N."/>
            <person name="Weber N.D."/>
            <person name="Virtaneva K."/>
            <person name="Barbian K."/>
            <person name="Babar A."/>
            <person name="Rosenke K."/>
        </authorList>
    </citation>
    <scope>NUCLEOTIDE SEQUENCE</scope>
    <source>
        <strain evidence="20">86</strain>
    </source>
</reference>
<dbReference type="GO" id="GO:0008818">
    <property type="term" value="F:cobalamin 5'-phosphate synthase activity"/>
    <property type="evidence" value="ECO:0007669"/>
    <property type="project" value="UniProtKB-UniRule"/>
</dbReference>
<evidence type="ECO:0000256" key="15">
    <source>
        <dbReference type="ARBA" id="ARBA00032605"/>
    </source>
</evidence>
<dbReference type="EMBL" id="FLUN01000001">
    <property type="protein sequence ID" value="SBW11734.1"/>
    <property type="molecule type" value="Genomic_DNA"/>
</dbReference>
<evidence type="ECO:0000256" key="17">
    <source>
        <dbReference type="ARBA" id="ARBA00048623"/>
    </source>
</evidence>
<comment type="similarity">
    <text evidence="4 19">Belongs to the CobS family.</text>
</comment>
<evidence type="ECO:0000256" key="2">
    <source>
        <dbReference type="ARBA" id="ARBA00004651"/>
    </source>
</evidence>
<evidence type="ECO:0000256" key="14">
    <source>
        <dbReference type="ARBA" id="ARBA00025228"/>
    </source>
</evidence>
<dbReference type="EC" id="2.7.8.26" evidence="5 19"/>